<keyword evidence="4 12" id="KW-0808">Transferase</keyword>
<dbReference type="EMBL" id="JXTC01000071">
    <property type="protein sequence ID" value="PON91791.1"/>
    <property type="molecule type" value="Genomic_DNA"/>
</dbReference>
<dbReference type="InterPro" id="IPR051357">
    <property type="entry name" value="H3K9_HMTase_SUVAR3-9"/>
</dbReference>
<evidence type="ECO:0000259" key="10">
    <source>
        <dbReference type="PROSITE" id="PS50868"/>
    </source>
</evidence>
<dbReference type="PROSITE" id="PS50868">
    <property type="entry name" value="POST_SET"/>
    <property type="match status" value="1"/>
</dbReference>
<evidence type="ECO:0000256" key="1">
    <source>
        <dbReference type="ARBA" id="ARBA00004584"/>
    </source>
</evidence>
<accession>A0A2P5F1Y2</accession>
<dbReference type="GO" id="GO:0000775">
    <property type="term" value="C:chromosome, centromeric region"/>
    <property type="evidence" value="ECO:0007669"/>
    <property type="project" value="UniProtKB-SubCell"/>
</dbReference>
<keyword evidence="3 12" id="KW-0489">Methyltransferase</keyword>
<dbReference type="SUPFAM" id="SSF82199">
    <property type="entry name" value="SET domain"/>
    <property type="match status" value="1"/>
</dbReference>
<dbReference type="InterPro" id="IPR036987">
    <property type="entry name" value="SRA-YDG_sf"/>
</dbReference>
<evidence type="ECO:0000256" key="2">
    <source>
        <dbReference type="ARBA" id="ARBA00022454"/>
    </source>
</evidence>
<name>A0A2P5F1Y2_TREOI</name>
<keyword evidence="13" id="KW-1185">Reference proteome</keyword>
<dbReference type="InterPro" id="IPR046341">
    <property type="entry name" value="SET_dom_sf"/>
</dbReference>
<dbReference type="GO" id="GO:0003690">
    <property type="term" value="F:double-stranded DNA binding"/>
    <property type="evidence" value="ECO:0007669"/>
    <property type="project" value="TreeGrafter"/>
</dbReference>
<dbReference type="SMART" id="SM00466">
    <property type="entry name" value="SRA"/>
    <property type="match status" value="1"/>
</dbReference>
<dbReference type="InterPro" id="IPR001214">
    <property type="entry name" value="SET_dom"/>
</dbReference>
<dbReference type="STRING" id="63057.A0A2P5F1Y2"/>
<dbReference type="Pfam" id="PF00856">
    <property type="entry name" value="SET"/>
    <property type="match status" value="1"/>
</dbReference>
<dbReference type="Proteomes" id="UP000237000">
    <property type="component" value="Unassembled WGS sequence"/>
</dbReference>
<dbReference type="PROSITE" id="PS50280">
    <property type="entry name" value="SET"/>
    <property type="match status" value="1"/>
</dbReference>
<dbReference type="AlphaFoldDB" id="A0A2P5F1Y2"/>
<dbReference type="SMART" id="SM00468">
    <property type="entry name" value="PreSET"/>
    <property type="match status" value="1"/>
</dbReference>
<dbReference type="InterPro" id="IPR003105">
    <property type="entry name" value="SRA_YDG"/>
</dbReference>
<protein>
    <submittedName>
        <fullName evidence="12">Histone H3-K9 methyltransferase</fullName>
    </submittedName>
</protein>
<dbReference type="Pfam" id="PF05033">
    <property type="entry name" value="Pre-SET"/>
    <property type="match status" value="1"/>
</dbReference>
<comment type="caution">
    <text evidence="12">The sequence shown here is derived from an EMBL/GenBank/DDBJ whole genome shotgun (WGS) entry which is preliminary data.</text>
</comment>
<organism evidence="12 13">
    <name type="scientific">Trema orientale</name>
    <name type="common">Charcoal tree</name>
    <name type="synonym">Celtis orientalis</name>
    <dbReference type="NCBI Taxonomy" id="63057"/>
    <lineage>
        <taxon>Eukaryota</taxon>
        <taxon>Viridiplantae</taxon>
        <taxon>Streptophyta</taxon>
        <taxon>Embryophyta</taxon>
        <taxon>Tracheophyta</taxon>
        <taxon>Spermatophyta</taxon>
        <taxon>Magnoliopsida</taxon>
        <taxon>eudicotyledons</taxon>
        <taxon>Gunneridae</taxon>
        <taxon>Pentapetalae</taxon>
        <taxon>rosids</taxon>
        <taxon>fabids</taxon>
        <taxon>Rosales</taxon>
        <taxon>Cannabaceae</taxon>
        <taxon>Trema</taxon>
    </lineage>
</organism>
<dbReference type="InterPro" id="IPR015947">
    <property type="entry name" value="PUA-like_sf"/>
</dbReference>
<gene>
    <name evidence="12" type="ORF">TorRG33x02_123890</name>
</gene>
<dbReference type="InterPro" id="IPR003616">
    <property type="entry name" value="Post-SET_dom"/>
</dbReference>
<evidence type="ECO:0000256" key="3">
    <source>
        <dbReference type="ARBA" id="ARBA00022603"/>
    </source>
</evidence>
<keyword evidence="5" id="KW-0949">S-adenosyl-L-methionine</keyword>
<dbReference type="InterPro" id="IPR007728">
    <property type="entry name" value="Pre-SET_dom"/>
</dbReference>
<feature type="domain" description="SET" evidence="8">
    <location>
        <begin position="207"/>
        <end position="356"/>
    </location>
</feature>
<comment type="subcellular location">
    <subcellularLocation>
        <location evidence="1">Chromosome</location>
        <location evidence="1">Centromere</location>
    </subcellularLocation>
    <subcellularLocation>
        <location evidence="7">Nucleus</location>
    </subcellularLocation>
</comment>
<evidence type="ECO:0000313" key="13">
    <source>
        <dbReference type="Proteomes" id="UP000237000"/>
    </source>
</evidence>
<proteinExistence type="predicted"/>
<evidence type="ECO:0000256" key="7">
    <source>
        <dbReference type="PROSITE-ProRule" id="PRU00358"/>
    </source>
</evidence>
<dbReference type="GO" id="GO:0042054">
    <property type="term" value="F:histone methyltransferase activity"/>
    <property type="evidence" value="ECO:0007669"/>
    <property type="project" value="InterPro"/>
</dbReference>
<feature type="domain" description="Post-SET" evidence="10">
    <location>
        <begin position="370"/>
        <end position="386"/>
    </location>
</feature>
<dbReference type="SUPFAM" id="SSF88697">
    <property type="entry name" value="PUA domain-like"/>
    <property type="match status" value="1"/>
</dbReference>
<evidence type="ECO:0000256" key="6">
    <source>
        <dbReference type="ARBA" id="ARBA00023242"/>
    </source>
</evidence>
<evidence type="ECO:0000256" key="5">
    <source>
        <dbReference type="ARBA" id="ARBA00022691"/>
    </source>
</evidence>
<evidence type="ECO:0000259" key="9">
    <source>
        <dbReference type="PROSITE" id="PS50867"/>
    </source>
</evidence>
<feature type="domain" description="Pre-SET" evidence="9">
    <location>
        <begin position="142"/>
        <end position="204"/>
    </location>
</feature>
<dbReference type="OrthoDB" id="5792673at2759"/>
<evidence type="ECO:0000256" key="4">
    <source>
        <dbReference type="ARBA" id="ARBA00022679"/>
    </source>
</evidence>
<sequence length="386" mass="42821">MSRGNLALKNNMEQSLPVRVVRGHKCLASYSNKVYTYDGLYKVVQYWAEKGAAGFTVFKYRLKRLPGQPQLVTNQVHFIRRKGHKAQSVLPGLVCEDISHGQENIPIPVTNVIDDPPLAPEGFTYIKSIQVASNIKIPPNGPGCNCEEGCTNPKTCSCAERNGSDFPYVSRNGGRLIQAMGVVFECGPNCGCGPKCVNRTSTREMKQRLEVYRTLEKGWAVRSWDYILPGSPVCEYVGVLKRSDELDNVSGNDYIFEIDCLETIDGIGGRERRMHNVSLPRSHANRKDAKKSESVPEFCIDAGSSGNVARFINHSCEPNLFVQCILNSHHDPRLARVVLFAADNIAPLQELTYDYGYALDSVVGPDGKTKKLPCHCGAACCRKRLY</sequence>
<feature type="domain" description="YDG" evidence="11">
    <location>
        <begin position="1"/>
        <end position="64"/>
    </location>
</feature>
<keyword evidence="2" id="KW-0158">Chromosome</keyword>
<dbReference type="Gene3D" id="2.30.280.10">
    <property type="entry name" value="SRA-YDG"/>
    <property type="match status" value="1"/>
</dbReference>
<dbReference type="Pfam" id="PF02182">
    <property type="entry name" value="SAD_SRA"/>
    <property type="match status" value="1"/>
</dbReference>
<dbReference type="GO" id="GO:0032259">
    <property type="term" value="P:methylation"/>
    <property type="evidence" value="ECO:0007669"/>
    <property type="project" value="UniProtKB-KW"/>
</dbReference>
<dbReference type="SMART" id="SM00508">
    <property type="entry name" value="PostSET"/>
    <property type="match status" value="1"/>
</dbReference>
<dbReference type="PANTHER" id="PTHR45660:SF94">
    <property type="entry name" value="HISTONE-LYSINE N-METHYLTRANSFERASE, H3 LYSINE-9 SPECIFIC SUVH4"/>
    <property type="match status" value="1"/>
</dbReference>
<reference evidence="13" key="1">
    <citation type="submission" date="2016-06" db="EMBL/GenBank/DDBJ databases">
        <title>Parallel loss of symbiosis genes in relatives of nitrogen-fixing non-legume Parasponia.</title>
        <authorList>
            <person name="Van Velzen R."/>
            <person name="Holmer R."/>
            <person name="Bu F."/>
            <person name="Rutten L."/>
            <person name="Van Zeijl A."/>
            <person name="Liu W."/>
            <person name="Santuari L."/>
            <person name="Cao Q."/>
            <person name="Sharma T."/>
            <person name="Shen D."/>
            <person name="Roswanjaya Y."/>
            <person name="Wardhani T."/>
            <person name="Kalhor M.S."/>
            <person name="Jansen J."/>
            <person name="Van den Hoogen J."/>
            <person name="Gungor B."/>
            <person name="Hartog M."/>
            <person name="Hontelez J."/>
            <person name="Verver J."/>
            <person name="Yang W.-C."/>
            <person name="Schijlen E."/>
            <person name="Repin R."/>
            <person name="Schilthuizen M."/>
            <person name="Schranz E."/>
            <person name="Heidstra R."/>
            <person name="Miyata K."/>
            <person name="Fedorova E."/>
            <person name="Kohlen W."/>
            <person name="Bisseling T."/>
            <person name="Smit S."/>
            <person name="Geurts R."/>
        </authorList>
    </citation>
    <scope>NUCLEOTIDE SEQUENCE [LARGE SCALE GENOMIC DNA]</scope>
    <source>
        <strain evidence="13">cv. RG33-2</strain>
    </source>
</reference>
<evidence type="ECO:0000259" key="8">
    <source>
        <dbReference type="PROSITE" id="PS50280"/>
    </source>
</evidence>
<dbReference type="InParanoid" id="A0A2P5F1Y2"/>
<dbReference type="SMART" id="SM00317">
    <property type="entry name" value="SET"/>
    <property type="match status" value="1"/>
</dbReference>
<dbReference type="GO" id="GO:0005634">
    <property type="term" value="C:nucleus"/>
    <property type="evidence" value="ECO:0007669"/>
    <property type="project" value="UniProtKB-SubCell"/>
</dbReference>
<dbReference type="GO" id="GO:0008270">
    <property type="term" value="F:zinc ion binding"/>
    <property type="evidence" value="ECO:0007669"/>
    <property type="project" value="InterPro"/>
</dbReference>
<dbReference type="PROSITE" id="PS50867">
    <property type="entry name" value="PRE_SET"/>
    <property type="match status" value="1"/>
</dbReference>
<dbReference type="Gene3D" id="2.170.270.10">
    <property type="entry name" value="SET domain"/>
    <property type="match status" value="1"/>
</dbReference>
<evidence type="ECO:0000313" key="12">
    <source>
        <dbReference type="EMBL" id="PON91791.1"/>
    </source>
</evidence>
<dbReference type="PANTHER" id="PTHR45660">
    <property type="entry name" value="HISTONE-LYSINE N-METHYLTRANSFERASE SETMAR"/>
    <property type="match status" value="1"/>
</dbReference>
<keyword evidence="6 7" id="KW-0539">Nucleus</keyword>
<evidence type="ECO:0000259" key="11">
    <source>
        <dbReference type="PROSITE" id="PS51015"/>
    </source>
</evidence>
<dbReference type="PROSITE" id="PS51015">
    <property type="entry name" value="YDG"/>
    <property type="match status" value="1"/>
</dbReference>